<accession>W8VQH4</accession>
<keyword evidence="3" id="KW-1185">Reference proteome</keyword>
<feature type="transmembrane region" description="Helical" evidence="1">
    <location>
        <begin position="37"/>
        <end position="56"/>
    </location>
</feature>
<evidence type="ECO:0000256" key="1">
    <source>
        <dbReference type="SAM" id="Phobius"/>
    </source>
</evidence>
<dbReference type="STRING" id="1454201.NMS_1076"/>
<dbReference type="KEGG" id="nmf:NMS_1076"/>
<keyword evidence="1" id="KW-0472">Membrane</keyword>
<dbReference type="AlphaFoldDB" id="W8VQH4"/>
<evidence type="ECO:0000313" key="3">
    <source>
        <dbReference type="Proteomes" id="UP000031760"/>
    </source>
</evidence>
<keyword evidence="1" id="KW-1133">Transmembrane helix</keyword>
<feature type="transmembrane region" description="Helical" evidence="1">
    <location>
        <begin position="7"/>
        <end position="25"/>
    </location>
</feature>
<sequence>MINATKILGILLLATLAVIGVGFYVIHSGDSLEGNKIIGFATAFLFLILMPAFIFVRYRKKDLSKFNFHNKSEQEKKEEEEDWDDKSRWN</sequence>
<protein>
    <submittedName>
        <fullName evidence="2">Uncharacterized protein</fullName>
    </submittedName>
</protein>
<dbReference type="HOGENOM" id="CLU_2465954_0_0_10"/>
<proteinExistence type="predicted"/>
<gene>
    <name evidence="2" type="ORF">NMS_1076</name>
</gene>
<keyword evidence="1" id="KW-0812">Transmembrane</keyword>
<organism evidence="2 3">
    <name type="scientific">Nonlabens marinus S1-08</name>
    <dbReference type="NCBI Taxonomy" id="1454201"/>
    <lineage>
        <taxon>Bacteria</taxon>
        <taxon>Pseudomonadati</taxon>
        <taxon>Bacteroidota</taxon>
        <taxon>Flavobacteriia</taxon>
        <taxon>Flavobacteriales</taxon>
        <taxon>Flavobacteriaceae</taxon>
        <taxon>Nonlabens</taxon>
    </lineage>
</organism>
<name>W8VQH4_9FLAO</name>
<evidence type="ECO:0000313" key="2">
    <source>
        <dbReference type="EMBL" id="BAO55085.1"/>
    </source>
</evidence>
<dbReference type="RefSeq" id="WP_041495751.1">
    <property type="nucleotide sequence ID" value="NZ_AP014548.1"/>
</dbReference>
<reference evidence="2 3" key="1">
    <citation type="journal article" date="2014" name="Proc. Natl. Acad. Sci. U.S.A.">
        <title>Functional characterization of flavobacteria rhodopsins reveals a unique class of light-driven chloride pump in bacteria.</title>
        <authorList>
            <person name="Yoshizawa S."/>
            <person name="Kumagai Y."/>
            <person name="Kim H."/>
            <person name="Ogura Y."/>
            <person name="Hayashi T."/>
            <person name="Iwasaki W."/>
            <person name="DeLong E.F."/>
            <person name="Kogure K."/>
        </authorList>
    </citation>
    <scope>NUCLEOTIDE SEQUENCE [LARGE SCALE GENOMIC DNA]</scope>
    <source>
        <strain evidence="2 3">S1-08</strain>
    </source>
</reference>
<dbReference type="Proteomes" id="UP000031760">
    <property type="component" value="Chromosome"/>
</dbReference>
<dbReference type="EMBL" id="AP014548">
    <property type="protein sequence ID" value="BAO55085.1"/>
    <property type="molecule type" value="Genomic_DNA"/>
</dbReference>